<evidence type="ECO:0000259" key="6">
    <source>
        <dbReference type="PROSITE" id="PS50261"/>
    </source>
</evidence>
<evidence type="ECO:0000256" key="3">
    <source>
        <dbReference type="ARBA" id="ARBA00022989"/>
    </source>
</evidence>
<evidence type="ECO:0000256" key="2">
    <source>
        <dbReference type="ARBA" id="ARBA00022692"/>
    </source>
</evidence>
<dbReference type="GeneID" id="106477543"/>
<evidence type="ECO:0000313" key="7">
    <source>
        <dbReference type="Proteomes" id="UP000694941"/>
    </source>
</evidence>
<dbReference type="Proteomes" id="UP000694941">
    <property type="component" value="Unplaced"/>
</dbReference>
<dbReference type="PROSITE" id="PS50261">
    <property type="entry name" value="G_PROTEIN_RECEP_F2_4"/>
    <property type="match status" value="1"/>
</dbReference>
<dbReference type="InterPro" id="IPR017981">
    <property type="entry name" value="GPCR_2-like_7TM"/>
</dbReference>
<evidence type="ECO:0000256" key="4">
    <source>
        <dbReference type="ARBA" id="ARBA00023136"/>
    </source>
</evidence>
<gene>
    <name evidence="8" type="primary">LOC106477543</name>
</gene>
<reference evidence="8" key="1">
    <citation type="submission" date="2025-08" db="UniProtKB">
        <authorList>
            <consortium name="RefSeq"/>
        </authorList>
    </citation>
    <scope>IDENTIFICATION</scope>
    <source>
        <tissue evidence="8">Muscle</tissue>
    </source>
</reference>
<dbReference type="PANTHER" id="PTHR45620">
    <property type="entry name" value="PDF RECEPTOR-LIKE PROTEIN-RELATED"/>
    <property type="match status" value="1"/>
</dbReference>
<feature type="non-terminal residue" evidence="8">
    <location>
        <position position="167"/>
    </location>
</feature>
<protein>
    <submittedName>
        <fullName evidence="8">Parathyroid hormone/parathyroid hormone-related peptide receptor-like</fullName>
    </submittedName>
</protein>
<name>A0ABM1S0N5_LIMPO</name>
<feature type="transmembrane region" description="Helical" evidence="5">
    <location>
        <begin position="39"/>
        <end position="58"/>
    </location>
</feature>
<accession>A0ABM1S0N5</accession>
<evidence type="ECO:0000256" key="5">
    <source>
        <dbReference type="SAM" id="Phobius"/>
    </source>
</evidence>
<dbReference type="InterPro" id="IPR000832">
    <property type="entry name" value="GPCR_2_secretin-like"/>
</dbReference>
<dbReference type="Pfam" id="PF00002">
    <property type="entry name" value="7tm_2"/>
    <property type="match status" value="1"/>
</dbReference>
<keyword evidence="2 5" id="KW-0812">Transmembrane</keyword>
<sequence>MQSRKGAAGGSYAISLIALVSIAKGSIPHLSAIKLISKIGYAVSFSALIVAFLILTFLRKLQCPRNNLHIQLFLSFMMRALMFLLKDALFVAGMGLQSNVAISEDGLPRFLESKNNIDCKIFISFWHYFLTANYCWILMEGLYLHNLIFLAMFTDSSSIFRYVIMGW</sequence>
<feature type="transmembrane region" description="Helical" evidence="5">
    <location>
        <begin position="6"/>
        <end position="27"/>
    </location>
</feature>
<evidence type="ECO:0000313" key="8">
    <source>
        <dbReference type="RefSeq" id="XP_022237190.1"/>
    </source>
</evidence>
<keyword evidence="7" id="KW-1185">Reference proteome</keyword>
<dbReference type="PRINTS" id="PR00249">
    <property type="entry name" value="GPCRSECRETIN"/>
</dbReference>
<keyword evidence="4 5" id="KW-0472">Membrane</keyword>
<comment type="subcellular location">
    <subcellularLocation>
        <location evidence="1">Membrane</location>
        <topology evidence="1">Multi-pass membrane protein</topology>
    </subcellularLocation>
</comment>
<feature type="transmembrane region" description="Helical" evidence="5">
    <location>
        <begin position="117"/>
        <end position="139"/>
    </location>
</feature>
<dbReference type="Gene3D" id="1.20.1070.10">
    <property type="entry name" value="Rhodopsin 7-helix transmembrane proteins"/>
    <property type="match status" value="1"/>
</dbReference>
<keyword evidence="3 5" id="KW-1133">Transmembrane helix</keyword>
<dbReference type="InterPro" id="IPR050332">
    <property type="entry name" value="GPCR_2"/>
</dbReference>
<proteinExistence type="predicted"/>
<dbReference type="RefSeq" id="XP_022237190.1">
    <property type="nucleotide sequence ID" value="XM_022381482.1"/>
</dbReference>
<dbReference type="PANTHER" id="PTHR45620:SF1">
    <property type="entry name" value="G-PROTEIN COUPLED RECEPTORS FAMILY 2 PROFILE 2 DOMAIN-CONTAINING PROTEIN"/>
    <property type="match status" value="1"/>
</dbReference>
<evidence type="ECO:0000256" key="1">
    <source>
        <dbReference type="ARBA" id="ARBA00004141"/>
    </source>
</evidence>
<organism evidence="7 8">
    <name type="scientific">Limulus polyphemus</name>
    <name type="common">Atlantic horseshoe crab</name>
    <dbReference type="NCBI Taxonomy" id="6850"/>
    <lineage>
        <taxon>Eukaryota</taxon>
        <taxon>Metazoa</taxon>
        <taxon>Ecdysozoa</taxon>
        <taxon>Arthropoda</taxon>
        <taxon>Chelicerata</taxon>
        <taxon>Merostomata</taxon>
        <taxon>Xiphosura</taxon>
        <taxon>Limulidae</taxon>
        <taxon>Limulus</taxon>
    </lineage>
</organism>
<feature type="domain" description="G-protein coupled receptors family 2 profile 2" evidence="6">
    <location>
        <begin position="33"/>
        <end position="167"/>
    </location>
</feature>